<dbReference type="RefSeq" id="WP_171346325.1">
    <property type="nucleotide sequence ID" value="NZ_VTYF01000029.1"/>
</dbReference>
<evidence type="ECO:0000313" key="2">
    <source>
        <dbReference type="Proteomes" id="UP000532247"/>
    </source>
</evidence>
<reference evidence="1 2" key="1">
    <citation type="submission" date="2019-09" db="EMBL/GenBank/DDBJ databases">
        <title>Draft genome sequencing and comparative genomics of hatchery-associated Vibrios.</title>
        <authorList>
            <person name="Kehlet-Delgado H."/>
            <person name="Mueller R.S."/>
        </authorList>
    </citation>
    <scope>NUCLEOTIDE SEQUENCE [LARGE SCALE GENOMIC DNA]</scope>
    <source>
        <strain evidence="1 2">081416A</strain>
    </source>
</reference>
<evidence type="ECO:0000313" key="1">
    <source>
        <dbReference type="EMBL" id="NOI12097.1"/>
    </source>
</evidence>
<feature type="non-terminal residue" evidence="1">
    <location>
        <position position="1"/>
    </location>
</feature>
<organism evidence="1 2">
    <name type="scientific">Vibrio alginolyticus</name>
    <dbReference type="NCBI Taxonomy" id="663"/>
    <lineage>
        <taxon>Bacteria</taxon>
        <taxon>Pseudomonadati</taxon>
        <taxon>Pseudomonadota</taxon>
        <taxon>Gammaproteobacteria</taxon>
        <taxon>Vibrionales</taxon>
        <taxon>Vibrionaceae</taxon>
        <taxon>Vibrio</taxon>
    </lineage>
</organism>
<evidence type="ECO:0008006" key="3">
    <source>
        <dbReference type="Google" id="ProtNLM"/>
    </source>
</evidence>
<gene>
    <name evidence="1" type="ORF">F0254_25165</name>
</gene>
<accession>A0A7Y4B7I1</accession>
<dbReference type="AlphaFoldDB" id="A0A7Y4B7I1"/>
<sequence>VATADPSVWTGDVVVPSTSELNLALLVRDYQDLSGNTGGQNTAYSMPITPTIHLDVINDVTGVESVTVSGSSERFEDGEFIDIKAVDADGTEATGMATVLSDSWTTDLDLSGLKEGVVTIYVNGTNKLSASAEEAQATFNYDRFASTASLGAVYNRYFSENKTLKNAA</sequence>
<dbReference type="EMBL" id="VTYF01000029">
    <property type="protein sequence ID" value="NOI12097.1"/>
    <property type="molecule type" value="Genomic_DNA"/>
</dbReference>
<name>A0A7Y4B7I1_VIBAL</name>
<protein>
    <recommendedName>
        <fullName evidence="3">Bacterial Ig-like domain-containing protein</fullName>
    </recommendedName>
</protein>
<dbReference type="Proteomes" id="UP000532247">
    <property type="component" value="Unassembled WGS sequence"/>
</dbReference>
<comment type="caution">
    <text evidence="1">The sequence shown here is derived from an EMBL/GenBank/DDBJ whole genome shotgun (WGS) entry which is preliminary data.</text>
</comment>
<proteinExistence type="predicted"/>